<accession>A0A9W5PYN6</accession>
<evidence type="ECO:0000313" key="1">
    <source>
        <dbReference type="EMBL" id="EOO62084.1"/>
    </source>
</evidence>
<dbReference type="EMBL" id="AHFL01000056">
    <property type="protein sequence ID" value="EOO62084.1"/>
    <property type="molecule type" value="Genomic_DNA"/>
</dbReference>
<dbReference type="AlphaFoldDB" id="A0A9W5PYN6"/>
<name>A0A9W5PYN6_BACCE</name>
<evidence type="ECO:0000313" key="2">
    <source>
        <dbReference type="Proteomes" id="UP000014023"/>
    </source>
</evidence>
<protein>
    <submittedName>
        <fullName evidence="1">Uncharacterized protein</fullName>
    </submittedName>
</protein>
<proteinExistence type="predicted"/>
<organism evidence="1 2">
    <name type="scientific">Bacillus cereus VD196</name>
    <dbReference type="NCBI Taxonomy" id="1053243"/>
    <lineage>
        <taxon>Bacteria</taxon>
        <taxon>Bacillati</taxon>
        <taxon>Bacillota</taxon>
        <taxon>Bacilli</taxon>
        <taxon>Bacillales</taxon>
        <taxon>Bacillaceae</taxon>
        <taxon>Bacillus</taxon>
        <taxon>Bacillus cereus group</taxon>
    </lineage>
</organism>
<dbReference type="Proteomes" id="UP000014023">
    <property type="component" value="Unassembled WGS sequence"/>
</dbReference>
<comment type="caution">
    <text evidence="1">The sequence shown here is derived from an EMBL/GenBank/DDBJ whole genome shotgun (WGS) entry which is preliminary data.</text>
</comment>
<sequence>MTGMYQNLGEEIEMMKIQLKDLEIKHKYLMKNMEMNAPKFN</sequence>
<gene>
    <name evidence="1" type="ORF">IKE_05744</name>
</gene>
<reference evidence="1 2" key="1">
    <citation type="submission" date="2012-12" db="EMBL/GenBank/DDBJ databases">
        <title>The Genome Sequence of Bacillus cereus VD196.</title>
        <authorList>
            <consortium name="The Broad Institute Genome Sequencing Platform"/>
            <consortium name="The Broad Institute Genome Sequencing Center for Infectious Disease"/>
            <person name="Feldgarden M."/>
            <person name="Van der Auwera G.A."/>
            <person name="Mahillon J."/>
            <person name="Duprez V."/>
            <person name="Timmery S."/>
            <person name="Mattelet C."/>
            <person name="Dierick K."/>
            <person name="Sun M."/>
            <person name="Yu Z."/>
            <person name="Zhu L."/>
            <person name="Hu X."/>
            <person name="Shank E.B."/>
            <person name="Swiecicka I."/>
            <person name="Hansen B.M."/>
            <person name="Andrup L."/>
            <person name="Walker B."/>
            <person name="Young S.K."/>
            <person name="Zeng Q."/>
            <person name="Gargeya S."/>
            <person name="Fitzgerald M."/>
            <person name="Haas B."/>
            <person name="Abouelleil A."/>
            <person name="Alvarado L."/>
            <person name="Arachchi H.M."/>
            <person name="Berlin A.M."/>
            <person name="Chapman S.B."/>
            <person name="Dewar J."/>
            <person name="Goldberg J."/>
            <person name="Griggs A."/>
            <person name="Gujja S."/>
            <person name="Hansen M."/>
            <person name="Howarth C."/>
            <person name="Imamovic A."/>
            <person name="Larimer J."/>
            <person name="McCowan C."/>
            <person name="Murphy C."/>
            <person name="Neiman D."/>
            <person name="Pearson M."/>
            <person name="Priest M."/>
            <person name="Roberts A."/>
            <person name="Saif S."/>
            <person name="Shea T."/>
            <person name="Sisk P."/>
            <person name="Sykes S."/>
            <person name="Wortman J."/>
            <person name="Nusbaum C."/>
            <person name="Birren B."/>
        </authorList>
    </citation>
    <scope>NUCLEOTIDE SEQUENCE [LARGE SCALE GENOMIC DNA]</scope>
    <source>
        <strain evidence="1 2">VD196</strain>
    </source>
</reference>